<evidence type="ECO:0000313" key="3">
    <source>
        <dbReference type="Proteomes" id="UP000507470"/>
    </source>
</evidence>
<accession>A0A6J8C5I8</accession>
<dbReference type="OrthoDB" id="6099161at2759"/>
<name>A0A6J8C5I8_MYTCO</name>
<keyword evidence="1" id="KW-0812">Transmembrane</keyword>
<dbReference type="AlphaFoldDB" id="A0A6J8C5I8"/>
<evidence type="ECO:0000313" key="2">
    <source>
        <dbReference type="EMBL" id="CAC5390389.1"/>
    </source>
</evidence>
<keyword evidence="1" id="KW-1133">Transmembrane helix</keyword>
<evidence type="ECO:0000256" key="1">
    <source>
        <dbReference type="SAM" id="Phobius"/>
    </source>
</evidence>
<keyword evidence="1" id="KW-0472">Membrane</keyword>
<sequence length="709" mass="81802">MTDLQTRLMRNRFFIFIAGLQIVQFGIPYRLTCPQQSHWKILSKNLCQHAQNYTCLLNILNLAYEQNCKGPKIINPGSKYVLQSYFNKGECDEERYQPFNFQTEGYTNCSFLKSRCYSEGQEIFSNGSAKMDRSCYCDSARGYFFVSSTHDKYCVPSEEDCSCHKNIIEGVISTYDIGLHSVDNITYHPSVESGVIQIVNTIRDYDDTRYNMTRNGNARLEAVILVLVVILMLVILYPSAIIITKACQTLRMTTCIQCCENATYNNTIEENGRIDIESGTSYEMVTHQNVLTGLDKCVLRRYMSNLSNTEIIEFASILRHKGFISKCAYSYIESCYKKNNYINMRSAAFRNFTEMHTDLRNIVFVMYNLDNKYKSLAVQLFTTFKNVLELRPVNVSRIDIKDRTFIQTYFTVMKKKVQEMEFDNPVEYLTNLAKQIQETGTRCDQANEILFTEICDKFVVLLALTIDALANNTNDIDPKNNLFNEIEAIISKTSCPDLSWCMLYGRKAVALSFQNKREEGEDMEKMALICAANVVPCLETVDMYYKIVLFHRAWYENNPKKELVFIDEVKQKAFDILKGLGDELGISWSRRFVVRLLFCYLGVGMRCRFMPDYHIQPEYVTISEKLLQTYDSKTAEIRVQMFFHIAKARLSHLKGDLTNAILYNEEAKNIATKGSYSELTTILDNEKILKNSWSLPPDLLPSPPHTGQQ</sequence>
<proteinExistence type="predicted"/>
<protein>
    <recommendedName>
        <fullName evidence="4">DZIP3-like HEPN domain-containing protein</fullName>
    </recommendedName>
</protein>
<keyword evidence="3" id="KW-1185">Reference proteome</keyword>
<gene>
    <name evidence="2" type="ORF">MCOR_25491</name>
</gene>
<organism evidence="2 3">
    <name type="scientific">Mytilus coruscus</name>
    <name type="common">Sea mussel</name>
    <dbReference type="NCBI Taxonomy" id="42192"/>
    <lineage>
        <taxon>Eukaryota</taxon>
        <taxon>Metazoa</taxon>
        <taxon>Spiralia</taxon>
        <taxon>Lophotrochozoa</taxon>
        <taxon>Mollusca</taxon>
        <taxon>Bivalvia</taxon>
        <taxon>Autobranchia</taxon>
        <taxon>Pteriomorphia</taxon>
        <taxon>Mytilida</taxon>
        <taxon>Mytiloidea</taxon>
        <taxon>Mytilidae</taxon>
        <taxon>Mytilinae</taxon>
        <taxon>Mytilus</taxon>
    </lineage>
</organism>
<reference evidence="2 3" key="1">
    <citation type="submission" date="2020-06" db="EMBL/GenBank/DDBJ databases">
        <authorList>
            <person name="Li R."/>
            <person name="Bekaert M."/>
        </authorList>
    </citation>
    <scope>NUCLEOTIDE SEQUENCE [LARGE SCALE GENOMIC DNA]</scope>
    <source>
        <strain evidence="3">wild</strain>
    </source>
</reference>
<evidence type="ECO:0008006" key="4">
    <source>
        <dbReference type="Google" id="ProtNLM"/>
    </source>
</evidence>
<feature type="transmembrane region" description="Helical" evidence="1">
    <location>
        <begin position="222"/>
        <end position="243"/>
    </location>
</feature>
<dbReference type="EMBL" id="CACVKT020004512">
    <property type="protein sequence ID" value="CAC5390389.1"/>
    <property type="molecule type" value="Genomic_DNA"/>
</dbReference>
<dbReference type="Proteomes" id="UP000507470">
    <property type="component" value="Unassembled WGS sequence"/>
</dbReference>